<dbReference type="Pfam" id="PF00856">
    <property type="entry name" value="SET"/>
    <property type="match status" value="1"/>
</dbReference>
<dbReference type="SUPFAM" id="SSF82199">
    <property type="entry name" value="SET domain"/>
    <property type="match status" value="1"/>
</dbReference>
<dbReference type="Gene3D" id="3.90.1410.10">
    <property type="entry name" value="set domain protein methyltransferase, domain 1"/>
    <property type="match status" value="1"/>
</dbReference>
<evidence type="ECO:0000313" key="7">
    <source>
        <dbReference type="Proteomes" id="UP000799439"/>
    </source>
</evidence>
<dbReference type="InterPro" id="IPR001214">
    <property type="entry name" value="SET_dom"/>
</dbReference>
<comment type="caution">
    <text evidence="6">The sequence shown here is derived from an EMBL/GenBank/DDBJ whole genome shotgun (WGS) entry which is preliminary data.</text>
</comment>
<feature type="domain" description="SET" evidence="5">
    <location>
        <begin position="25"/>
        <end position="263"/>
    </location>
</feature>
<dbReference type="GO" id="GO:0016279">
    <property type="term" value="F:protein-lysine N-methyltransferase activity"/>
    <property type="evidence" value="ECO:0007669"/>
    <property type="project" value="UniProtKB-UniRule"/>
</dbReference>
<evidence type="ECO:0000259" key="5">
    <source>
        <dbReference type="PROSITE" id="PS50280"/>
    </source>
</evidence>
<dbReference type="SUPFAM" id="SSF81822">
    <property type="entry name" value="RuBisCo LSMT C-terminal, substrate-binding domain"/>
    <property type="match status" value="1"/>
</dbReference>
<dbReference type="EMBL" id="ML996081">
    <property type="protein sequence ID" value="KAF2157962.1"/>
    <property type="molecule type" value="Genomic_DNA"/>
</dbReference>
<dbReference type="PROSITE" id="PS50280">
    <property type="entry name" value="SET"/>
    <property type="match status" value="1"/>
</dbReference>
<organism evidence="6 7">
    <name type="scientific">Myriangium duriaei CBS 260.36</name>
    <dbReference type="NCBI Taxonomy" id="1168546"/>
    <lineage>
        <taxon>Eukaryota</taxon>
        <taxon>Fungi</taxon>
        <taxon>Dikarya</taxon>
        <taxon>Ascomycota</taxon>
        <taxon>Pezizomycotina</taxon>
        <taxon>Dothideomycetes</taxon>
        <taxon>Dothideomycetidae</taxon>
        <taxon>Myriangiales</taxon>
        <taxon>Myriangiaceae</taxon>
        <taxon>Myriangium</taxon>
    </lineage>
</organism>
<evidence type="ECO:0000256" key="1">
    <source>
        <dbReference type="ARBA" id="ARBA00022603"/>
    </source>
</evidence>
<dbReference type="GO" id="GO:0005634">
    <property type="term" value="C:nucleus"/>
    <property type="evidence" value="ECO:0007669"/>
    <property type="project" value="UniProtKB-SubCell"/>
</dbReference>
<dbReference type="Proteomes" id="UP000799439">
    <property type="component" value="Unassembled WGS sequence"/>
</dbReference>
<evidence type="ECO:0000256" key="2">
    <source>
        <dbReference type="ARBA" id="ARBA00022679"/>
    </source>
</evidence>
<proteinExistence type="predicted"/>
<evidence type="ECO:0000256" key="4">
    <source>
        <dbReference type="SAM" id="MobiDB-lite"/>
    </source>
</evidence>
<dbReference type="OrthoDB" id="341421at2759"/>
<evidence type="ECO:0000313" key="6">
    <source>
        <dbReference type="EMBL" id="KAF2157962.1"/>
    </source>
</evidence>
<evidence type="ECO:0000256" key="3">
    <source>
        <dbReference type="ARBA" id="ARBA00022691"/>
    </source>
</evidence>
<dbReference type="Gene3D" id="3.90.1420.10">
    <property type="entry name" value="Rubisco LSMT, substrate-binding domain"/>
    <property type="match status" value="1"/>
</dbReference>
<dbReference type="Pfam" id="PF09273">
    <property type="entry name" value="Rubis-subs-bind"/>
    <property type="match status" value="1"/>
</dbReference>
<gene>
    <name evidence="6" type="ORF">K461DRAFT_27655</name>
</gene>
<keyword evidence="2" id="KW-0808">Transferase</keyword>
<sequence>MTDNFTETSHVFIDWFRACQPFLNPKIRLADFRHEGRGRGVVAVQDLHQDEELFSISRSRILNTETSSLAQDPRGQELITKLDDQWLSLIMVMIHEYLLGSESPWKAYFDVLPSTFDTLMFWTDNELAELQASSVKDKIGKTSANDLFNTTLFPVIRSAPDLFPNISSLTDSDLLALAHRMGSIIMAYAFDLEKDPSALPQDEDGYISDEEGDSLPKGMVPMADMLNADAILNNACLYYETDTVSMRTLGPVKAGEELYNDYGNLPRADLLRRYGYLTDNYSLYDVVEIPTDLIVHVVKSLKANDDAARVTEKYLAELAAALDERGFYEDSYDISLHSHAPVNDDDEAQEDNPLFPAGLQMLFYRLLVDNNNTITPPKKYAKKPSALSPAEQSSIRQAYAAVLRARQGQYSTTIEQDRRTLLELGAQISSRRGMAVQVRLGEKLLLQRALEAALATEHAVANANSDADGEERSHKRRR</sequence>
<dbReference type="FunFam" id="3.90.1410.10:FF:000007">
    <property type="entry name" value="Ribosomal lysine N-methyltransferase 4"/>
    <property type="match status" value="1"/>
</dbReference>
<dbReference type="InterPro" id="IPR050600">
    <property type="entry name" value="SETD3_SETD6_MTase"/>
</dbReference>
<keyword evidence="3" id="KW-0949">S-adenosyl-L-methionine</keyword>
<dbReference type="AlphaFoldDB" id="A0A9P4MM28"/>
<dbReference type="GO" id="GO:0032259">
    <property type="term" value="P:methylation"/>
    <property type="evidence" value="ECO:0007669"/>
    <property type="project" value="UniProtKB-KW"/>
</dbReference>
<reference evidence="6" key="1">
    <citation type="journal article" date="2020" name="Stud. Mycol.">
        <title>101 Dothideomycetes genomes: a test case for predicting lifestyles and emergence of pathogens.</title>
        <authorList>
            <person name="Haridas S."/>
            <person name="Albert R."/>
            <person name="Binder M."/>
            <person name="Bloem J."/>
            <person name="Labutti K."/>
            <person name="Salamov A."/>
            <person name="Andreopoulos B."/>
            <person name="Baker S."/>
            <person name="Barry K."/>
            <person name="Bills G."/>
            <person name="Bluhm B."/>
            <person name="Cannon C."/>
            <person name="Castanera R."/>
            <person name="Culley D."/>
            <person name="Daum C."/>
            <person name="Ezra D."/>
            <person name="Gonzalez J."/>
            <person name="Henrissat B."/>
            <person name="Kuo A."/>
            <person name="Liang C."/>
            <person name="Lipzen A."/>
            <person name="Lutzoni F."/>
            <person name="Magnuson J."/>
            <person name="Mondo S."/>
            <person name="Nolan M."/>
            <person name="Ohm R."/>
            <person name="Pangilinan J."/>
            <person name="Park H.-J."/>
            <person name="Ramirez L."/>
            <person name="Alfaro M."/>
            <person name="Sun H."/>
            <person name="Tritt A."/>
            <person name="Yoshinaga Y."/>
            <person name="Zwiers L.-H."/>
            <person name="Turgeon B."/>
            <person name="Goodwin S."/>
            <person name="Spatafora J."/>
            <person name="Crous P."/>
            <person name="Grigoriev I."/>
        </authorList>
    </citation>
    <scope>NUCLEOTIDE SEQUENCE</scope>
    <source>
        <strain evidence="6">CBS 260.36</strain>
    </source>
</reference>
<dbReference type="InterPro" id="IPR015353">
    <property type="entry name" value="Rubisco_LSMT_subst-bd"/>
</dbReference>
<keyword evidence="1" id="KW-0489">Methyltransferase</keyword>
<keyword evidence="7" id="KW-1185">Reference proteome</keyword>
<dbReference type="InterPro" id="IPR036464">
    <property type="entry name" value="Rubisco_LSMT_subst-bd_sf"/>
</dbReference>
<dbReference type="PANTHER" id="PTHR13271">
    <property type="entry name" value="UNCHARACTERIZED PUTATIVE METHYLTRANSFERASE"/>
    <property type="match status" value="1"/>
</dbReference>
<dbReference type="PANTHER" id="PTHR13271:SF34">
    <property type="entry name" value="N-LYSINE METHYLTRANSFERASE SETD6"/>
    <property type="match status" value="1"/>
</dbReference>
<accession>A0A9P4MM28</accession>
<name>A0A9P4MM28_9PEZI</name>
<feature type="region of interest" description="Disordered" evidence="4">
    <location>
        <begin position="458"/>
        <end position="478"/>
    </location>
</feature>
<protein>
    <submittedName>
        <fullName evidence="6">SET domain-containing protein</fullName>
    </submittedName>
</protein>
<dbReference type="InterPro" id="IPR046341">
    <property type="entry name" value="SET_dom_sf"/>
</dbReference>